<accession>A0A975GWY0</accession>
<dbReference type="Proteomes" id="UP000663918">
    <property type="component" value="Chromosome"/>
</dbReference>
<sequence length="378" mass="39382">MDRRLDLPPSSNAGPVVPPSPPNPNDVRGPLGPSTVANQTVSQTTTVSAAGDRLRIRMSNIYGAAPIRVGAVSVAVGDGAPVPVTFDGASGLILPAGAPRLSDPVALPVQAQDRLTISVFYPDEARLPTHRLRQVLTNGDTTGASVPADAPRQRLGALATAVEVETPTRASGPTRVIVAFGDSITEGTGSLPSGPGGWPERLAERMAGSGWAVVNAGIGGNRLLHQGSGPSALERLDADALAVSGAKCLILLEGINDIGRPARAEYAHEAVTAEDIIAGYRQVIARAHAAGLKVVVSTIPPFEDANYFTASGEAIRQSVNQWIRTTPDIDARLDYDAILRDPTRPTKLRAEYQSGDWLHPSDAGYAAMAGSIPLDVCN</sequence>
<dbReference type="Gene3D" id="3.40.50.1110">
    <property type="entry name" value="SGNH hydrolase"/>
    <property type="match status" value="1"/>
</dbReference>
<protein>
    <submittedName>
        <fullName evidence="3">SGNH/GDSL hydrolase family protein</fullName>
    </submittedName>
</protein>
<dbReference type="PANTHER" id="PTHR43784:SF2">
    <property type="entry name" value="GDSL-LIKE LIPASE_ACYLHYDROLASE, PUTATIVE (AFU_ORTHOLOGUE AFUA_2G00820)-RELATED"/>
    <property type="match status" value="1"/>
</dbReference>
<feature type="domain" description="SGNH hydrolase-type esterase" evidence="2">
    <location>
        <begin position="179"/>
        <end position="367"/>
    </location>
</feature>
<keyword evidence="4" id="KW-1185">Reference proteome</keyword>
<dbReference type="AlphaFoldDB" id="A0A975GWY0"/>
<dbReference type="EMBL" id="CP062222">
    <property type="protein sequence ID" value="QTC92304.1"/>
    <property type="molecule type" value="Genomic_DNA"/>
</dbReference>
<evidence type="ECO:0000313" key="4">
    <source>
        <dbReference type="Proteomes" id="UP000663918"/>
    </source>
</evidence>
<dbReference type="KEGG" id="bgoe:IFJ75_05265"/>
<dbReference type="InterPro" id="IPR013830">
    <property type="entry name" value="SGNH_hydro"/>
</dbReference>
<dbReference type="PANTHER" id="PTHR43784">
    <property type="entry name" value="GDSL-LIKE LIPASE/ACYLHYDROLASE, PUTATIVE (AFU_ORTHOLOGUE AFUA_2G00820)-RELATED"/>
    <property type="match status" value="1"/>
</dbReference>
<name>A0A975GWY0_9CAUL</name>
<dbReference type="CDD" id="cd01830">
    <property type="entry name" value="XynE_like"/>
    <property type="match status" value="1"/>
</dbReference>
<dbReference type="InterPro" id="IPR053140">
    <property type="entry name" value="GDSL_Rv0518-like"/>
</dbReference>
<evidence type="ECO:0000313" key="3">
    <source>
        <dbReference type="EMBL" id="QTC92304.1"/>
    </source>
</evidence>
<dbReference type="GO" id="GO:0016788">
    <property type="term" value="F:hydrolase activity, acting on ester bonds"/>
    <property type="evidence" value="ECO:0007669"/>
    <property type="project" value="UniProtKB-ARBA"/>
</dbReference>
<dbReference type="SUPFAM" id="SSF52266">
    <property type="entry name" value="SGNH hydrolase"/>
    <property type="match status" value="1"/>
</dbReference>
<evidence type="ECO:0000259" key="2">
    <source>
        <dbReference type="Pfam" id="PF13472"/>
    </source>
</evidence>
<dbReference type="Pfam" id="PF13472">
    <property type="entry name" value="Lipase_GDSL_2"/>
    <property type="match status" value="1"/>
</dbReference>
<dbReference type="RefSeq" id="WP_207931585.1">
    <property type="nucleotide sequence ID" value="NZ_CP062222.1"/>
</dbReference>
<reference evidence="3" key="1">
    <citation type="submission" date="2020-09" db="EMBL/GenBank/DDBJ databases">
        <title>Brevundimonas sp. LVF2 isolated from a puddle in Goettingen, Germany.</title>
        <authorList>
            <person name="Friedrich I."/>
            <person name="Klassen A."/>
            <person name="Hannes N."/>
            <person name="Schneider D."/>
            <person name="Hertel R."/>
            <person name="Daniel R."/>
        </authorList>
    </citation>
    <scope>NUCLEOTIDE SEQUENCE</scope>
    <source>
        <strain evidence="3">LVF2</strain>
    </source>
</reference>
<keyword evidence="3" id="KW-0378">Hydrolase</keyword>
<feature type="region of interest" description="Disordered" evidence="1">
    <location>
        <begin position="1"/>
        <end position="37"/>
    </location>
</feature>
<evidence type="ECO:0000256" key="1">
    <source>
        <dbReference type="SAM" id="MobiDB-lite"/>
    </source>
</evidence>
<organism evidence="3 4">
    <name type="scientific">Brevundimonas goettingensis</name>
    <dbReference type="NCBI Taxonomy" id="2774190"/>
    <lineage>
        <taxon>Bacteria</taxon>
        <taxon>Pseudomonadati</taxon>
        <taxon>Pseudomonadota</taxon>
        <taxon>Alphaproteobacteria</taxon>
        <taxon>Caulobacterales</taxon>
        <taxon>Caulobacteraceae</taxon>
        <taxon>Brevundimonas</taxon>
    </lineage>
</organism>
<proteinExistence type="predicted"/>
<dbReference type="InterPro" id="IPR036514">
    <property type="entry name" value="SGNH_hydro_sf"/>
</dbReference>
<gene>
    <name evidence="3" type="ORF">IFJ75_05265</name>
</gene>